<keyword evidence="3" id="KW-1185">Reference proteome</keyword>
<comment type="caution">
    <text evidence="2">The sequence shown here is derived from an EMBL/GenBank/DDBJ whole genome shotgun (WGS) entry which is preliminary data.</text>
</comment>
<dbReference type="AlphaFoldDB" id="A0A8B6HA74"/>
<keyword evidence="1" id="KW-0732">Signal</keyword>
<evidence type="ECO:0000313" key="3">
    <source>
        <dbReference type="Proteomes" id="UP000596742"/>
    </source>
</evidence>
<accession>A0A8B6HA74</accession>
<name>A0A8B6HA74_MYTGA</name>
<sequence length="216" mass="24789">MVKIRIYFVCEILLLVKAIEPSTVTLCENFEQGYKKVTCPENNTISLRSITYGEYPCQDANNNRICHSNIDNYFNDHCAGQNNCTLPVSILSNNSCKPPPRRLQVKIKCVHSWFFDYNRGYVDTCANSLAEVKCLYTYYILIKSVKSHSDGGICDEINKTRSKDRLEQLCDHKRCCSPDTTKDSGLFHQRYANIYYYCRRQSDPLVTESLPDTSSG</sequence>
<gene>
    <name evidence="2" type="ORF">MGAL_10B003273</name>
</gene>
<protein>
    <recommendedName>
        <fullName evidence="4">SUEL-type lectin domain-containing protein</fullName>
    </recommendedName>
</protein>
<dbReference type="InterPro" id="IPR043159">
    <property type="entry name" value="Lectin_gal-bd_sf"/>
</dbReference>
<feature type="signal peptide" evidence="1">
    <location>
        <begin position="1"/>
        <end position="18"/>
    </location>
</feature>
<organism evidence="2 3">
    <name type="scientific">Mytilus galloprovincialis</name>
    <name type="common">Mediterranean mussel</name>
    <dbReference type="NCBI Taxonomy" id="29158"/>
    <lineage>
        <taxon>Eukaryota</taxon>
        <taxon>Metazoa</taxon>
        <taxon>Spiralia</taxon>
        <taxon>Lophotrochozoa</taxon>
        <taxon>Mollusca</taxon>
        <taxon>Bivalvia</taxon>
        <taxon>Autobranchia</taxon>
        <taxon>Pteriomorphia</taxon>
        <taxon>Mytilida</taxon>
        <taxon>Mytiloidea</taxon>
        <taxon>Mytilidae</taxon>
        <taxon>Mytilinae</taxon>
        <taxon>Mytilus</taxon>
    </lineage>
</organism>
<evidence type="ECO:0000256" key="1">
    <source>
        <dbReference type="SAM" id="SignalP"/>
    </source>
</evidence>
<dbReference type="Proteomes" id="UP000596742">
    <property type="component" value="Unassembled WGS sequence"/>
</dbReference>
<proteinExistence type="predicted"/>
<evidence type="ECO:0008006" key="4">
    <source>
        <dbReference type="Google" id="ProtNLM"/>
    </source>
</evidence>
<dbReference type="Gene3D" id="2.60.120.740">
    <property type="match status" value="1"/>
</dbReference>
<dbReference type="EMBL" id="UYJE01009748">
    <property type="protein sequence ID" value="VDI76407.1"/>
    <property type="molecule type" value="Genomic_DNA"/>
</dbReference>
<feature type="chain" id="PRO_5032890491" description="SUEL-type lectin domain-containing protein" evidence="1">
    <location>
        <begin position="19"/>
        <end position="216"/>
    </location>
</feature>
<reference evidence="2" key="1">
    <citation type="submission" date="2018-11" db="EMBL/GenBank/DDBJ databases">
        <authorList>
            <person name="Alioto T."/>
            <person name="Alioto T."/>
        </authorList>
    </citation>
    <scope>NUCLEOTIDE SEQUENCE</scope>
</reference>
<dbReference type="OrthoDB" id="10363760at2759"/>
<evidence type="ECO:0000313" key="2">
    <source>
        <dbReference type="EMBL" id="VDI76407.1"/>
    </source>
</evidence>